<feature type="non-terminal residue" evidence="2">
    <location>
        <position position="175"/>
    </location>
</feature>
<sequence>SNSQDELVEKLLDLVSEYEQLANGAFYSAFVEGFSSLSRASFYSTRTFGRDSYDLRPYQACKVVTIEDSRFVLQDRLKAQAKMKKVETQTTNASKSEKSFEAENSCTTSSHSKLQIASRISESDLSQFRDPIYQFGGLVPHQLRKTQDEFHNALVHCLRLLELQRKIESVMADIQ</sequence>
<accession>A0A4P9Z7V1</accession>
<dbReference type="PANTHER" id="PTHR31996:SF2">
    <property type="entry name" value="COILED-COIL DOMAIN-CONTAINING PROTEIN 115"/>
    <property type="match status" value="1"/>
</dbReference>
<dbReference type="OrthoDB" id="408631at2759"/>
<dbReference type="Proteomes" id="UP000268321">
    <property type="component" value="Unassembled WGS sequence"/>
</dbReference>
<dbReference type="Pfam" id="PF21730">
    <property type="entry name" value="Vma22_CCDC115"/>
    <property type="match status" value="1"/>
</dbReference>
<evidence type="ECO:0000313" key="2">
    <source>
        <dbReference type="EMBL" id="RKP28757.1"/>
    </source>
</evidence>
<dbReference type="GO" id="GO:0070072">
    <property type="term" value="P:vacuolar proton-transporting V-type ATPase complex assembly"/>
    <property type="evidence" value="ECO:0007669"/>
    <property type="project" value="InterPro"/>
</dbReference>
<organism evidence="2 3">
    <name type="scientific">Metschnikowia bicuspidata</name>
    <dbReference type="NCBI Taxonomy" id="27322"/>
    <lineage>
        <taxon>Eukaryota</taxon>
        <taxon>Fungi</taxon>
        <taxon>Dikarya</taxon>
        <taxon>Ascomycota</taxon>
        <taxon>Saccharomycotina</taxon>
        <taxon>Pichiomycetes</taxon>
        <taxon>Metschnikowiaceae</taxon>
        <taxon>Metschnikowia</taxon>
    </lineage>
</organism>
<protein>
    <recommendedName>
        <fullName evidence="1">Vacuolar ATPase assembly protein VMA22</fullName>
    </recommendedName>
</protein>
<dbReference type="GO" id="GO:1990871">
    <property type="term" value="C:Vma12-Vma22 assembly complex"/>
    <property type="evidence" value="ECO:0007669"/>
    <property type="project" value="TreeGrafter"/>
</dbReference>
<reference evidence="3" key="1">
    <citation type="journal article" date="2018" name="Nat. Microbiol.">
        <title>Leveraging single-cell genomics to expand the fungal tree of life.</title>
        <authorList>
            <person name="Ahrendt S.R."/>
            <person name="Quandt C.A."/>
            <person name="Ciobanu D."/>
            <person name="Clum A."/>
            <person name="Salamov A."/>
            <person name="Andreopoulos B."/>
            <person name="Cheng J.F."/>
            <person name="Woyke T."/>
            <person name="Pelin A."/>
            <person name="Henrissat B."/>
            <person name="Reynolds N.K."/>
            <person name="Benny G.L."/>
            <person name="Smith M.E."/>
            <person name="James T.Y."/>
            <person name="Grigoriev I.V."/>
        </authorList>
    </citation>
    <scope>NUCLEOTIDE SEQUENCE [LARGE SCALE GENOMIC DNA]</scope>
    <source>
        <strain evidence="3">Baker2002</strain>
    </source>
</reference>
<keyword evidence="3" id="KW-1185">Reference proteome</keyword>
<feature type="non-terminal residue" evidence="2">
    <location>
        <position position="1"/>
    </location>
</feature>
<proteinExistence type="predicted"/>
<evidence type="ECO:0000256" key="1">
    <source>
        <dbReference type="ARBA" id="ARBA00093634"/>
    </source>
</evidence>
<dbReference type="EMBL" id="ML004610">
    <property type="protein sequence ID" value="RKP28757.1"/>
    <property type="molecule type" value="Genomic_DNA"/>
</dbReference>
<dbReference type="AlphaFoldDB" id="A0A4P9Z7V1"/>
<name>A0A4P9Z7V1_9ASCO</name>
<evidence type="ECO:0000313" key="3">
    <source>
        <dbReference type="Proteomes" id="UP000268321"/>
    </source>
</evidence>
<dbReference type="InterPro" id="IPR040357">
    <property type="entry name" value="Vma22/CCDC115"/>
</dbReference>
<gene>
    <name evidence="2" type="ORF">METBISCDRAFT_9285</name>
</gene>
<dbReference type="PANTHER" id="PTHR31996">
    <property type="entry name" value="COILED-COIL DOMAIN-CONTAINING PROTEIN 115"/>
    <property type="match status" value="1"/>
</dbReference>
<dbReference type="GO" id="GO:0051082">
    <property type="term" value="F:unfolded protein binding"/>
    <property type="evidence" value="ECO:0007669"/>
    <property type="project" value="TreeGrafter"/>
</dbReference>